<evidence type="ECO:0000256" key="1">
    <source>
        <dbReference type="SAM" id="Phobius"/>
    </source>
</evidence>
<keyword evidence="1" id="KW-0472">Membrane</keyword>
<feature type="transmembrane region" description="Helical" evidence="1">
    <location>
        <begin position="396"/>
        <end position="416"/>
    </location>
</feature>
<feature type="transmembrane region" description="Helical" evidence="1">
    <location>
        <begin position="335"/>
        <end position="351"/>
    </location>
</feature>
<accession>A0A7M1S5D5</accession>
<dbReference type="InterPro" id="IPR046107">
    <property type="entry name" value="DUF6044"/>
</dbReference>
<keyword evidence="1" id="KW-0812">Transmembrane</keyword>
<dbReference type="EMBL" id="CP063164">
    <property type="protein sequence ID" value="QOR62201.1"/>
    <property type="molecule type" value="Genomic_DNA"/>
</dbReference>
<dbReference type="Proteomes" id="UP000595074">
    <property type="component" value="Chromosome"/>
</dbReference>
<feature type="transmembrane region" description="Helical" evidence="1">
    <location>
        <begin position="12"/>
        <end position="32"/>
    </location>
</feature>
<feature type="transmembrane region" description="Helical" evidence="1">
    <location>
        <begin position="423"/>
        <end position="443"/>
    </location>
</feature>
<dbReference type="RefSeq" id="WP_197548902.1">
    <property type="nucleotide sequence ID" value="NZ_CP063164.1"/>
</dbReference>
<feature type="transmembrane region" description="Helical" evidence="1">
    <location>
        <begin position="216"/>
        <end position="234"/>
    </location>
</feature>
<proteinExistence type="predicted"/>
<feature type="transmembrane region" description="Helical" evidence="1">
    <location>
        <begin position="358"/>
        <end position="376"/>
    </location>
</feature>
<evidence type="ECO:0000313" key="3">
    <source>
        <dbReference type="Proteomes" id="UP000595074"/>
    </source>
</evidence>
<feature type="transmembrane region" description="Helical" evidence="1">
    <location>
        <begin position="312"/>
        <end position="329"/>
    </location>
</feature>
<organism evidence="2 3">
    <name type="scientific">Sulfurovum indicum</name>
    <dbReference type="NCBI Taxonomy" id="2779528"/>
    <lineage>
        <taxon>Bacteria</taxon>
        <taxon>Pseudomonadati</taxon>
        <taxon>Campylobacterota</taxon>
        <taxon>Epsilonproteobacteria</taxon>
        <taxon>Campylobacterales</taxon>
        <taxon>Sulfurovaceae</taxon>
        <taxon>Sulfurovum</taxon>
    </lineage>
</organism>
<feature type="transmembrane region" description="Helical" evidence="1">
    <location>
        <begin position="131"/>
        <end position="149"/>
    </location>
</feature>
<feature type="transmembrane region" description="Helical" evidence="1">
    <location>
        <begin position="284"/>
        <end position="300"/>
    </location>
</feature>
<name>A0A7M1S5D5_9BACT</name>
<dbReference type="AlphaFoldDB" id="A0A7M1S5D5"/>
<reference evidence="2 3" key="1">
    <citation type="submission" date="2020-10" db="EMBL/GenBank/DDBJ databases">
        <title>The genome of sulfurovum sp.</title>
        <authorList>
            <person name="Xie S."/>
            <person name="Shao Z."/>
            <person name="Jiang L."/>
        </authorList>
    </citation>
    <scope>NUCLEOTIDE SEQUENCE [LARGE SCALE GENOMIC DNA]</scope>
    <source>
        <strain evidence="2 3">ST-419</strain>
    </source>
</reference>
<sequence length="644" mass="76747">MKQIEYLINNKKTFYLLALFILFFYFLPYFIYGKHIFLVQYDNLDSNIIWYKILAENHMGFTASDTIIPNMMNGLPRIAYPGELSLLYLFYNLFEPLTAYIINDILIHTVAFFSMFILIEKYIFQKITSKWKYLYIFIPSIAFALVPFWPHGGLSVAGQPLALYAFLNIRKGDTSLKNWLILLLLPFYSSLILSFIFFLFAMGILWIYDFITEKKINYFFLSALIVMGSLYLLVEYRLVYSILIEHSFLSHRTEFNLRQIFTFDHFYKSAHTRFLNGTDNNIPLHYRYILPFILTTMLLLPFRKKLGNRESIFLYITIVLLYLFSGWHWLLASKYSLPMLLLFSLVIYLVSTKKLLPFLMIIQILLAYWADFWQSPWWNQFLDYFPLIKTFHFSRFIFVTVTIWYLMFALSIYEFIKKVKFSYLWIIALLLFQIHLAFTWKLFSHTGDHRKKAYDTYYATALFDKIAHYIGKDKHSYRIVSLGLEPAVSLYNGFYTIDGYSTNYPLKYKHRFRSIMSDYLNKLPPHIGDRKVYDDWGSKVYLLQPGCISRSPDSNRTRDAKNLFINTQQLYCMGVKYIFSAYEIKNAEILDLEKLKTFKDTSKSIWTITLYRIKDNKFTSDTCKQLTPFKKNKKIIKTIQDIKE</sequence>
<keyword evidence="3" id="KW-1185">Reference proteome</keyword>
<feature type="transmembrane region" description="Helical" evidence="1">
    <location>
        <begin position="179"/>
        <end position="207"/>
    </location>
</feature>
<dbReference type="KEGG" id="sinu:IMZ28_01615"/>
<evidence type="ECO:0000313" key="2">
    <source>
        <dbReference type="EMBL" id="QOR62201.1"/>
    </source>
</evidence>
<dbReference type="Pfam" id="PF19510">
    <property type="entry name" value="DUF6044"/>
    <property type="match status" value="1"/>
</dbReference>
<protein>
    <submittedName>
        <fullName evidence="2">Uncharacterized protein</fullName>
    </submittedName>
</protein>
<keyword evidence="1" id="KW-1133">Transmembrane helix</keyword>
<gene>
    <name evidence="2" type="ORF">IMZ28_01615</name>
</gene>
<feature type="transmembrane region" description="Helical" evidence="1">
    <location>
        <begin position="97"/>
        <end position="119"/>
    </location>
</feature>